<dbReference type="Proteomes" id="UP000245697">
    <property type="component" value="Unassembled WGS sequence"/>
</dbReference>
<evidence type="ECO:0000313" key="2">
    <source>
        <dbReference type="Proteomes" id="UP000245697"/>
    </source>
</evidence>
<dbReference type="EMBL" id="QGGR01000014">
    <property type="protein sequence ID" value="PWK42635.1"/>
    <property type="molecule type" value="Genomic_DNA"/>
</dbReference>
<dbReference type="RefSeq" id="WP_109598070.1">
    <property type="nucleotide sequence ID" value="NZ_BONA01000031.1"/>
</dbReference>
<name>A0A316F7F6_9ACTN</name>
<keyword evidence="2" id="KW-1185">Reference proteome</keyword>
<dbReference type="AlphaFoldDB" id="A0A316F7F6"/>
<organism evidence="1 2">
    <name type="scientific">Actinoplanes xinjiangensis</name>
    <dbReference type="NCBI Taxonomy" id="512350"/>
    <lineage>
        <taxon>Bacteria</taxon>
        <taxon>Bacillati</taxon>
        <taxon>Actinomycetota</taxon>
        <taxon>Actinomycetes</taxon>
        <taxon>Micromonosporales</taxon>
        <taxon>Micromonosporaceae</taxon>
        <taxon>Actinoplanes</taxon>
    </lineage>
</organism>
<protein>
    <submittedName>
        <fullName evidence="1">Uncharacterized protein</fullName>
    </submittedName>
</protein>
<dbReference type="OrthoDB" id="3273854at2"/>
<comment type="caution">
    <text evidence="1">The sequence shown here is derived from an EMBL/GenBank/DDBJ whole genome shotgun (WGS) entry which is preliminary data.</text>
</comment>
<accession>A0A316F7F6</accession>
<sequence length="1102" mass="119695">MSRVLATTRDLLTSLDPLTYRARMNRLVQWARVAPDRVQVCAELREQGPYERRLALVAAMAAEDADGIAAAVLDPQPSIRHAALTAALRAGIPAGDHADRPAVERRRIYQALRRHARPEVADALIEQVRAEFGDEEAAALLPACGTGTVRALLPELEHALSPARLVRRHPGPLLDRIRERLAAAPAGRRHRIWAEAAGAVLRCDPAQALDLLERYGPEDTLPGSLRPYGVLATYDARRVVRLLTAPGRAAWLRRTVLPRALLRRLTAGTPGLSVDELAPLAALLRDNDRALAALLRAVAPSRRGELYDRAMAEVDVTARAPAEVIMEVLPAGIRIREATRMLAMPEVRESEDTVFQWSAHLAWPEASAALTAALRSGDAGIRATGYTRLLDAARRSRDPRTVAEAIGRLDRLRNEQDPVRAAALTALAATARLLTADTAPGLTQLTTDAVEARDGSVATMRALSGLAADVLRHHVAVPELREWALLTIDLVTSGSQTPVLRRFDSVLRRGDETAVVERLRGWVEAGIARGRYGPLFALVHALGDRARNVPALQELLRGAIGPDTLPSVARTAIRFWLDDPRTRADRVAEVLDIDASTVTVDPVWPTLCRSRTDLLDRVLDHAPRGRFLDARTRWVPGPVRDCERWLPRQQARYVALQESIIADTGQGVWQRAAAVRAAAEVPEGGRESALRHVDAPEVPIAEAALGALVWTGDPAGALPVLLGHAGGDRARVALYAAGRAAQHVPPSRLPAVLGPVLTGDAKITSRKEAARLLARYGPPHMMAMLLDAYTHPAAHRDVRAAIVAAARQRLRSDAGWSILETALTGSREERRAVLDAQAHTIPERYRPRYGQLIVASCRSTDREVRRAAFGRLNEWAPWLDGITGLVVDRITDLDETTHALEIAELLEAGGDEAFGAALDRLVERDAADDRPGGPDTDRPARRRAEMLAQAAAARSAARPAGADRVHFVERARWLAGLPGFTVTAVRLLIDLGRLGNLDEIADLCAGRPVLAVRAAGHLDDRMRDLCTVPDAGVLIGAGTRLAERGDLAGGLLALSLAGFGDDFGWKTPWRDLLHALRRHPETEVRDEALGVDMAAPKYYWTS</sequence>
<reference evidence="1 2" key="1">
    <citation type="submission" date="2018-05" db="EMBL/GenBank/DDBJ databases">
        <title>Genomic Encyclopedia of Archaeal and Bacterial Type Strains, Phase II (KMG-II): from individual species to whole genera.</title>
        <authorList>
            <person name="Goeker M."/>
        </authorList>
    </citation>
    <scope>NUCLEOTIDE SEQUENCE [LARGE SCALE GENOMIC DNA]</scope>
    <source>
        <strain evidence="1 2">DSM 45184</strain>
    </source>
</reference>
<proteinExistence type="predicted"/>
<gene>
    <name evidence="1" type="ORF">BC793_11479</name>
</gene>
<evidence type="ECO:0000313" key="1">
    <source>
        <dbReference type="EMBL" id="PWK42635.1"/>
    </source>
</evidence>